<gene>
    <name evidence="4" type="ORF">DFH07DRAFT_222701</name>
</gene>
<proteinExistence type="predicted"/>
<sequence length="327" mass="36338">MVNREAEYLVGPYVIGTCIELVFQGILSAQFVSYFTTYRKDPLAMKVLVAILVFATYAKSIQAFTILWYQTTVNFGDLNADLDLRHGAWYASSSGLTASAIVLYVQIYFTVRFFRVSHKWYLAVPLSFIFIVGFIFQIVTCREVVLGAAYDIEVAALDNVYVVLILIGDTLLTSGLAFCLIKSRRSVSIPQTVGKLSSLIRLTFQTAAPATVCALTNFIFYLTFPEVYPLSRGLASMATNIVLPKLYAFSMMWTLNVRRDIRTAFGDDYYSTDPETGPTLEFSEYAPTDSEYGTRQRSEKRTKDASVGTGRTVTTPIQSTATGSLGT</sequence>
<comment type="caution">
    <text evidence="4">The sequence shown here is derived from an EMBL/GenBank/DDBJ whole genome shotgun (WGS) entry which is preliminary data.</text>
</comment>
<feature type="transmembrane region" description="Helical" evidence="2">
    <location>
        <begin position="234"/>
        <end position="255"/>
    </location>
</feature>
<name>A0AAD7HVQ8_9AGAR</name>
<feature type="transmembrane region" description="Helical" evidence="2">
    <location>
        <begin position="202"/>
        <end position="222"/>
    </location>
</feature>
<feature type="compositionally biased region" description="Polar residues" evidence="1">
    <location>
        <begin position="309"/>
        <end position="327"/>
    </location>
</feature>
<reference evidence="4" key="1">
    <citation type="submission" date="2023-03" db="EMBL/GenBank/DDBJ databases">
        <title>Massive genome expansion in bonnet fungi (Mycena s.s.) driven by repeated elements and novel gene families across ecological guilds.</title>
        <authorList>
            <consortium name="Lawrence Berkeley National Laboratory"/>
            <person name="Harder C.B."/>
            <person name="Miyauchi S."/>
            <person name="Viragh M."/>
            <person name="Kuo A."/>
            <person name="Thoen E."/>
            <person name="Andreopoulos B."/>
            <person name="Lu D."/>
            <person name="Skrede I."/>
            <person name="Drula E."/>
            <person name="Henrissat B."/>
            <person name="Morin E."/>
            <person name="Kohler A."/>
            <person name="Barry K."/>
            <person name="LaButti K."/>
            <person name="Morin E."/>
            <person name="Salamov A."/>
            <person name="Lipzen A."/>
            <person name="Mereny Z."/>
            <person name="Hegedus B."/>
            <person name="Baldrian P."/>
            <person name="Stursova M."/>
            <person name="Weitz H."/>
            <person name="Taylor A."/>
            <person name="Grigoriev I.V."/>
            <person name="Nagy L.G."/>
            <person name="Martin F."/>
            <person name="Kauserud H."/>
        </authorList>
    </citation>
    <scope>NUCLEOTIDE SEQUENCE</scope>
    <source>
        <strain evidence="4">CBHHK188m</strain>
    </source>
</reference>
<dbReference type="AlphaFoldDB" id="A0AAD7HVQ8"/>
<feature type="transmembrane region" description="Helical" evidence="2">
    <location>
        <begin position="12"/>
        <end position="35"/>
    </location>
</feature>
<dbReference type="Proteomes" id="UP001215280">
    <property type="component" value="Unassembled WGS sequence"/>
</dbReference>
<dbReference type="Pfam" id="PF20152">
    <property type="entry name" value="DUF6534"/>
    <property type="match status" value="1"/>
</dbReference>
<dbReference type="InterPro" id="IPR045339">
    <property type="entry name" value="DUF6534"/>
</dbReference>
<dbReference type="PANTHER" id="PTHR40465">
    <property type="entry name" value="CHROMOSOME 1, WHOLE GENOME SHOTGUN SEQUENCE"/>
    <property type="match status" value="1"/>
</dbReference>
<feature type="compositionally biased region" description="Basic and acidic residues" evidence="1">
    <location>
        <begin position="292"/>
        <end position="304"/>
    </location>
</feature>
<accession>A0AAD7HVQ8</accession>
<feature type="transmembrane region" description="Helical" evidence="2">
    <location>
        <begin position="47"/>
        <end position="69"/>
    </location>
</feature>
<dbReference type="EMBL" id="JARJLG010000205">
    <property type="protein sequence ID" value="KAJ7728430.1"/>
    <property type="molecule type" value="Genomic_DNA"/>
</dbReference>
<evidence type="ECO:0000256" key="1">
    <source>
        <dbReference type="SAM" id="MobiDB-lite"/>
    </source>
</evidence>
<organism evidence="4 5">
    <name type="scientific">Mycena maculata</name>
    <dbReference type="NCBI Taxonomy" id="230809"/>
    <lineage>
        <taxon>Eukaryota</taxon>
        <taxon>Fungi</taxon>
        <taxon>Dikarya</taxon>
        <taxon>Basidiomycota</taxon>
        <taxon>Agaricomycotina</taxon>
        <taxon>Agaricomycetes</taxon>
        <taxon>Agaricomycetidae</taxon>
        <taxon>Agaricales</taxon>
        <taxon>Marasmiineae</taxon>
        <taxon>Mycenaceae</taxon>
        <taxon>Mycena</taxon>
    </lineage>
</organism>
<feature type="domain" description="DUF6534" evidence="3">
    <location>
        <begin position="167"/>
        <end position="259"/>
    </location>
</feature>
<feature type="transmembrane region" description="Helical" evidence="2">
    <location>
        <begin position="89"/>
        <end position="109"/>
    </location>
</feature>
<keyword evidence="2" id="KW-0812">Transmembrane</keyword>
<evidence type="ECO:0000313" key="5">
    <source>
        <dbReference type="Proteomes" id="UP001215280"/>
    </source>
</evidence>
<evidence type="ECO:0000256" key="2">
    <source>
        <dbReference type="SAM" id="Phobius"/>
    </source>
</evidence>
<feature type="region of interest" description="Disordered" evidence="1">
    <location>
        <begin position="275"/>
        <end position="327"/>
    </location>
</feature>
<protein>
    <recommendedName>
        <fullName evidence="3">DUF6534 domain-containing protein</fullName>
    </recommendedName>
</protein>
<keyword evidence="2" id="KW-0472">Membrane</keyword>
<keyword evidence="2" id="KW-1133">Transmembrane helix</keyword>
<keyword evidence="5" id="KW-1185">Reference proteome</keyword>
<dbReference type="PANTHER" id="PTHR40465:SF1">
    <property type="entry name" value="DUF6534 DOMAIN-CONTAINING PROTEIN"/>
    <property type="match status" value="1"/>
</dbReference>
<evidence type="ECO:0000259" key="3">
    <source>
        <dbReference type="Pfam" id="PF20152"/>
    </source>
</evidence>
<feature type="transmembrane region" description="Helical" evidence="2">
    <location>
        <begin position="160"/>
        <end position="181"/>
    </location>
</feature>
<feature type="transmembrane region" description="Helical" evidence="2">
    <location>
        <begin position="121"/>
        <end position="140"/>
    </location>
</feature>
<evidence type="ECO:0000313" key="4">
    <source>
        <dbReference type="EMBL" id="KAJ7728430.1"/>
    </source>
</evidence>